<organism evidence="2 3">
    <name type="scientific">Eucalyptus globulus</name>
    <name type="common">Tasmanian blue gum</name>
    <dbReference type="NCBI Taxonomy" id="34317"/>
    <lineage>
        <taxon>Eukaryota</taxon>
        <taxon>Viridiplantae</taxon>
        <taxon>Streptophyta</taxon>
        <taxon>Embryophyta</taxon>
        <taxon>Tracheophyta</taxon>
        <taxon>Spermatophyta</taxon>
        <taxon>Magnoliopsida</taxon>
        <taxon>eudicotyledons</taxon>
        <taxon>Gunneridae</taxon>
        <taxon>Pentapetalae</taxon>
        <taxon>rosids</taxon>
        <taxon>malvids</taxon>
        <taxon>Myrtales</taxon>
        <taxon>Myrtaceae</taxon>
        <taxon>Myrtoideae</taxon>
        <taxon>Eucalypteae</taxon>
        <taxon>Eucalyptus</taxon>
    </lineage>
</organism>
<evidence type="ECO:0000313" key="2">
    <source>
        <dbReference type="EMBL" id="KAL3727783.1"/>
    </source>
</evidence>
<feature type="compositionally biased region" description="Polar residues" evidence="1">
    <location>
        <begin position="7"/>
        <end position="17"/>
    </location>
</feature>
<evidence type="ECO:0000313" key="3">
    <source>
        <dbReference type="Proteomes" id="UP001634007"/>
    </source>
</evidence>
<feature type="region of interest" description="Disordered" evidence="1">
    <location>
        <begin position="1"/>
        <end position="20"/>
    </location>
</feature>
<dbReference type="AlphaFoldDB" id="A0ABD3JK45"/>
<proteinExistence type="predicted"/>
<gene>
    <name evidence="2" type="ORF">ACJRO7_032519</name>
</gene>
<comment type="caution">
    <text evidence="2">The sequence shown here is derived from an EMBL/GenBank/DDBJ whole genome shotgun (WGS) entry which is preliminary data.</text>
</comment>
<reference evidence="2 3" key="1">
    <citation type="submission" date="2024-11" db="EMBL/GenBank/DDBJ databases">
        <title>Chromosome-level genome assembly of Eucalyptus globulus Labill. provides insights into its genome evolution.</title>
        <authorList>
            <person name="Li X."/>
        </authorList>
    </citation>
    <scope>NUCLEOTIDE SEQUENCE [LARGE SCALE GENOMIC DNA]</scope>
    <source>
        <strain evidence="2">CL2024</strain>
        <tissue evidence="2">Fresh tender leaves</tissue>
    </source>
</reference>
<evidence type="ECO:0000256" key="1">
    <source>
        <dbReference type="SAM" id="MobiDB-lite"/>
    </source>
</evidence>
<dbReference type="EMBL" id="JBJKBG010000008">
    <property type="protein sequence ID" value="KAL3727783.1"/>
    <property type="molecule type" value="Genomic_DNA"/>
</dbReference>
<dbReference type="Proteomes" id="UP001634007">
    <property type="component" value="Unassembled WGS sequence"/>
</dbReference>
<name>A0ABD3JK45_EUCGL</name>
<accession>A0ABD3JK45</accession>
<sequence length="90" mass="10415">MPGARRSTAQMATSSREGSCGRVMADGVGTEFVPFDEEFDFFGQLRERKGKMGTRMRTRTSYMQRPKWKEFTCCCEPFSNALPFDFQHLR</sequence>
<protein>
    <submittedName>
        <fullName evidence="2">Uncharacterized protein</fullName>
    </submittedName>
</protein>
<keyword evidence="3" id="KW-1185">Reference proteome</keyword>